<feature type="compositionally biased region" description="Polar residues" evidence="1">
    <location>
        <begin position="38"/>
        <end position="50"/>
    </location>
</feature>
<reference evidence="2 3" key="1">
    <citation type="journal article" date="2019" name="Int. J. Syst. Evol. Microbiol.">
        <title>The Global Catalogue of Microorganisms (GCM) 10K type strain sequencing project: providing services to taxonomists for standard genome sequencing and annotation.</title>
        <authorList>
            <consortium name="The Broad Institute Genomics Platform"/>
            <consortium name="The Broad Institute Genome Sequencing Center for Infectious Disease"/>
            <person name="Wu L."/>
            <person name="Ma J."/>
        </authorList>
    </citation>
    <scope>NUCLEOTIDE SEQUENCE [LARGE SCALE GENOMIC DNA]</scope>
    <source>
        <strain evidence="2 3">JCM 13850</strain>
    </source>
</reference>
<name>A0ABN2ZJE3_9ACTN</name>
<feature type="region of interest" description="Disordered" evidence="1">
    <location>
        <begin position="27"/>
        <end position="76"/>
    </location>
</feature>
<sequence>MERNTVEVMPWAVWNGSAPGLGLTVTSVGPPRPDLGQRSVTRQAPTSKAVVSSAGRPPPADLAPASGRFRTGRPGD</sequence>
<organism evidence="2 3">
    <name type="scientific">Actinomadura napierensis</name>
    <dbReference type="NCBI Taxonomy" id="267854"/>
    <lineage>
        <taxon>Bacteria</taxon>
        <taxon>Bacillati</taxon>
        <taxon>Actinomycetota</taxon>
        <taxon>Actinomycetes</taxon>
        <taxon>Streptosporangiales</taxon>
        <taxon>Thermomonosporaceae</taxon>
        <taxon>Actinomadura</taxon>
    </lineage>
</organism>
<protein>
    <submittedName>
        <fullName evidence="2">Uncharacterized protein</fullName>
    </submittedName>
</protein>
<evidence type="ECO:0000256" key="1">
    <source>
        <dbReference type="SAM" id="MobiDB-lite"/>
    </source>
</evidence>
<dbReference type="EMBL" id="BAAAMR010000035">
    <property type="protein sequence ID" value="GAA2143162.1"/>
    <property type="molecule type" value="Genomic_DNA"/>
</dbReference>
<comment type="caution">
    <text evidence="2">The sequence shown here is derived from an EMBL/GenBank/DDBJ whole genome shotgun (WGS) entry which is preliminary data.</text>
</comment>
<evidence type="ECO:0000313" key="3">
    <source>
        <dbReference type="Proteomes" id="UP001501020"/>
    </source>
</evidence>
<evidence type="ECO:0000313" key="2">
    <source>
        <dbReference type="EMBL" id="GAA2143162.1"/>
    </source>
</evidence>
<dbReference type="Proteomes" id="UP001501020">
    <property type="component" value="Unassembled WGS sequence"/>
</dbReference>
<gene>
    <name evidence="2" type="ORF">GCM10009727_41930</name>
</gene>
<proteinExistence type="predicted"/>
<keyword evidence="3" id="KW-1185">Reference proteome</keyword>
<accession>A0ABN2ZJE3</accession>